<dbReference type="PROSITE" id="PS51483">
    <property type="entry name" value="B5"/>
    <property type="match status" value="1"/>
</dbReference>
<reference evidence="14 15" key="1">
    <citation type="submission" date="2014-03" db="EMBL/GenBank/DDBJ databases">
        <title>Draft genome sequence of the novel thermoacidophilic archaea Acidianus copahuensis ALE1 strain, isolated from Copahue volcanic area in Neuquen Argentina.</title>
        <authorList>
            <person name="Urbieta M.S."/>
            <person name="Rascovan N."/>
            <person name="Castro C."/>
            <person name="Revale S."/>
            <person name="Giaveno M.A."/>
            <person name="Vazquez M.P."/>
            <person name="Donati E.R."/>
        </authorList>
    </citation>
    <scope>NUCLEOTIDE SEQUENCE [LARGE SCALE GENOMIC DNA]</scope>
    <source>
        <strain evidence="14 15">ALE1</strain>
    </source>
</reference>
<dbReference type="SUPFAM" id="SSF56037">
    <property type="entry name" value="PheT/TilS domain"/>
    <property type="match status" value="1"/>
</dbReference>
<keyword evidence="4 12" id="KW-0963">Cytoplasm</keyword>
<evidence type="ECO:0000256" key="6">
    <source>
        <dbReference type="ARBA" id="ARBA00022723"/>
    </source>
</evidence>
<keyword evidence="9 12" id="KW-0460">Magnesium</keyword>
<dbReference type="RefSeq" id="WP_048100226.1">
    <property type="nucleotide sequence ID" value="NZ_JFZT01000048.1"/>
</dbReference>
<dbReference type="GO" id="GO:0005524">
    <property type="term" value="F:ATP binding"/>
    <property type="evidence" value="ECO:0007669"/>
    <property type="project" value="UniProtKB-UniRule"/>
</dbReference>
<comment type="cofactor">
    <cofactor evidence="1 12">
        <name>Mg(2+)</name>
        <dbReference type="ChEBI" id="CHEBI:18420"/>
    </cofactor>
</comment>
<keyword evidence="6 12" id="KW-0479">Metal-binding</keyword>
<dbReference type="SUPFAM" id="SSF46955">
    <property type="entry name" value="Putative DNA-binding domain"/>
    <property type="match status" value="1"/>
</dbReference>
<keyword evidence="5 12" id="KW-0436">Ligase</keyword>
<keyword evidence="7 12" id="KW-0547">Nucleotide-binding</keyword>
<keyword evidence="10 12" id="KW-0648">Protein biosynthesis</keyword>
<dbReference type="Pfam" id="PF17759">
    <property type="entry name" value="tRNA_synthFbeta"/>
    <property type="match status" value="1"/>
</dbReference>
<dbReference type="STRING" id="1160895.CM19_10175"/>
<dbReference type="InterPro" id="IPR009061">
    <property type="entry name" value="DNA-bd_dom_put_sf"/>
</dbReference>
<dbReference type="Pfam" id="PF03484">
    <property type="entry name" value="B5"/>
    <property type="match status" value="1"/>
</dbReference>
<keyword evidence="8 12" id="KW-0067">ATP-binding</keyword>
<dbReference type="GO" id="GO:0000287">
    <property type="term" value="F:magnesium ion binding"/>
    <property type="evidence" value="ECO:0007669"/>
    <property type="project" value="InterPro"/>
</dbReference>
<dbReference type="Gene3D" id="3.50.40.10">
    <property type="entry name" value="Phenylalanyl-trna Synthetase, Chain B, domain 3"/>
    <property type="match status" value="1"/>
</dbReference>
<dbReference type="InterPro" id="IPR005146">
    <property type="entry name" value="B3/B4_tRNA-bd"/>
</dbReference>
<comment type="subcellular location">
    <subcellularLocation>
        <location evidence="2 12">Cytoplasm</location>
    </subcellularLocation>
</comment>
<dbReference type="Proteomes" id="UP000024332">
    <property type="component" value="Unassembled WGS sequence"/>
</dbReference>
<organism evidence="14 15">
    <name type="scientific">Candidatus Acidianus copahuensis</name>
    <dbReference type="NCBI Taxonomy" id="1160895"/>
    <lineage>
        <taxon>Archaea</taxon>
        <taxon>Thermoproteota</taxon>
        <taxon>Thermoprotei</taxon>
        <taxon>Sulfolobales</taxon>
        <taxon>Sulfolobaceae</taxon>
        <taxon>Acidianus</taxon>
    </lineage>
</organism>
<evidence type="ECO:0000313" key="14">
    <source>
        <dbReference type="EMBL" id="EZQ03183.1"/>
    </source>
</evidence>
<dbReference type="SUPFAM" id="SSF55681">
    <property type="entry name" value="Class II aaRS and biotin synthetases"/>
    <property type="match status" value="1"/>
</dbReference>
<dbReference type="NCBIfam" id="TIGR00471">
    <property type="entry name" value="pheT_arch"/>
    <property type="match status" value="1"/>
</dbReference>
<evidence type="ECO:0000256" key="4">
    <source>
        <dbReference type="ARBA" id="ARBA00022490"/>
    </source>
</evidence>
<evidence type="ECO:0000256" key="12">
    <source>
        <dbReference type="HAMAP-Rule" id="MF_00284"/>
    </source>
</evidence>
<dbReference type="InterPro" id="IPR020825">
    <property type="entry name" value="Phe-tRNA_synthase-like_B3/B4"/>
</dbReference>
<dbReference type="GO" id="GO:0003723">
    <property type="term" value="F:RNA binding"/>
    <property type="evidence" value="ECO:0007669"/>
    <property type="project" value="InterPro"/>
</dbReference>
<dbReference type="InterPro" id="IPR004531">
    <property type="entry name" value="Phe-tRNA-synth_IIc_bsu_arc_euk"/>
</dbReference>
<dbReference type="OrthoDB" id="10073at2157"/>
<evidence type="ECO:0000256" key="3">
    <source>
        <dbReference type="ARBA" id="ARBA00007438"/>
    </source>
</evidence>
<keyword evidence="11 12" id="KW-0030">Aminoacyl-tRNA synthetase</keyword>
<feature type="binding site" evidence="12">
    <location>
        <position position="321"/>
    </location>
    <ligand>
        <name>Mg(2+)</name>
        <dbReference type="ChEBI" id="CHEBI:18420"/>
        <note>shared with alpha subunit</note>
    </ligand>
</feature>
<evidence type="ECO:0000256" key="1">
    <source>
        <dbReference type="ARBA" id="ARBA00001946"/>
    </source>
</evidence>
<evidence type="ECO:0000256" key="11">
    <source>
        <dbReference type="ARBA" id="ARBA00023146"/>
    </source>
</evidence>
<dbReference type="GO" id="GO:0006432">
    <property type="term" value="P:phenylalanyl-tRNA aminoacylation"/>
    <property type="evidence" value="ECO:0007669"/>
    <property type="project" value="UniProtKB-UniRule"/>
</dbReference>
<dbReference type="InterPro" id="IPR005147">
    <property type="entry name" value="tRNA_synthase_B5-dom"/>
</dbReference>
<comment type="subunit">
    <text evidence="12">Tetramer of two alpha and two beta subunits.</text>
</comment>
<dbReference type="PANTHER" id="PTHR10947:SF0">
    <property type="entry name" value="PHENYLALANINE--TRNA LIGASE BETA SUBUNIT"/>
    <property type="match status" value="1"/>
</dbReference>
<keyword evidence="15" id="KW-1185">Reference proteome</keyword>
<evidence type="ECO:0000256" key="2">
    <source>
        <dbReference type="ARBA" id="ARBA00004496"/>
    </source>
</evidence>
<evidence type="ECO:0000259" key="13">
    <source>
        <dbReference type="PROSITE" id="PS51483"/>
    </source>
</evidence>
<dbReference type="InterPro" id="IPR041616">
    <property type="entry name" value="PheRS_beta_core"/>
</dbReference>
<dbReference type="EC" id="6.1.1.20" evidence="12"/>
<feature type="binding site" evidence="12">
    <location>
        <position position="327"/>
    </location>
    <ligand>
        <name>Mg(2+)</name>
        <dbReference type="ChEBI" id="CHEBI:18420"/>
        <note>shared with alpha subunit</note>
    </ligand>
</feature>
<evidence type="ECO:0000256" key="9">
    <source>
        <dbReference type="ARBA" id="ARBA00022842"/>
    </source>
</evidence>
<dbReference type="Gene3D" id="3.30.56.10">
    <property type="match status" value="2"/>
</dbReference>
<dbReference type="EMBL" id="JFZT01000048">
    <property type="protein sequence ID" value="EZQ03183.1"/>
    <property type="molecule type" value="Genomic_DNA"/>
</dbReference>
<evidence type="ECO:0000313" key="15">
    <source>
        <dbReference type="Proteomes" id="UP000024332"/>
    </source>
</evidence>
<dbReference type="GO" id="GO:0004826">
    <property type="term" value="F:phenylalanine-tRNA ligase activity"/>
    <property type="evidence" value="ECO:0007669"/>
    <property type="project" value="UniProtKB-UniRule"/>
</dbReference>
<comment type="catalytic activity">
    <reaction evidence="12">
        <text>tRNA(Phe) + L-phenylalanine + ATP = L-phenylalanyl-tRNA(Phe) + AMP + diphosphate + H(+)</text>
        <dbReference type="Rhea" id="RHEA:19413"/>
        <dbReference type="Rhea" id="RHEA-COMP:9668"/>
        <dbReference type="Rhea" id="RHEA-COMP:9699"/>
        <dbReference type="ChEBI" id="CHEBI:15378"/>
        <dbReference type="ChEBI" id="CHEBI:30616"/>
        <dbReference type="ChEBI" id="CHEBI:33019"/>
        <dbReference type="ChEBI" id="CHEBI:58095"/>
        <dbReference type="ChEBI" id="CHEBI:78442"/>
        <dbReference type="ChEBI" id="CHEBI:78531"/>
        <dbReference type="ChEBI" id="CHEBI:456215"/>
        <dbReference type="EC" id="6.1.1.20"/>
    </reaction>
</comment>
<evidence type="ECO:0000256" key="8">
    <source>
        <dbReference type="ARBA" id="ARBA00022840"/>
    </source>
</evidence>
<dbReference type="InterPro" id="IPR045060">
    <property type="entry name" value="Phe-tRNA-ligase_IIc_bsu"/>
</dbReference>
<proteinExistence type="inferred from homology"/>
<evidence type="ECO:0000256" key="10">
    <source>
        <dbReference type="ARBA" id="ARBA00022917"/>
    </source>
</evidence>
<feature type="domain" description="B5" evidence="13">
    <location>
        <begin position="268"/>
        <end position="343"/>
    </location>
</feature>
<dbReference type="GO" id="GO:0009328">
    <property type="term" value="C:phenylalanine-tRNA ligase complex"/>
    <property type="evidence" value="ECO:0007669"/>
    <property type="project" value="TreeGrafter"/>
</dbReference>
<feature type="binding site" evidence="12">
    <location>
        <position position="330"/>
    </location>
    <ligand>
        <name>Mg(2+)</name>
        <dbReference type="ChEBI" id="CHEBI:18420"/>
        <note>shared with alpha subunit</note>
    </ligand>
</feature>
<dbReference type="SMART" id="SM00873">
    <property type="entry name" value="B3_4"/>
    <property type="match status" value="1"/>
</dbReference>
<comment type="caution">
    <text evidence="14">The sequence shown here is derived from an EMBL/GenBank/DDBJ whole genome shotgun (WGS) entry which is preliminary data.</text>
</comment>
<dbReference type="HAMAP" id="MF_00284">
    <property type="entry name" value="Phe_tRNA_synth_beta2"/>
    <property type="match status" value="1"/>
</dbReference>
<gene>
    <name evidence="12" type="primary">pheT</name>
    <name evidence="14" type="ORF">CM19_10175</name>
</gene>
<name>A0A031LK49_9CREN</name>
<dbReference type="AlphaFoldDB" id="A0A031LK49"/>
<comment type="similarity">
    <text evidence="3 12">Belongs to the phenylalanyl-tRNA synthetase beta subunit family. Type 2 subfamily.</text>
</comment>
<dbReference type="SMART" id="SM00874">
    <property type="entry name" value="B5"/>
    <property type="match status" value="1"/>
</dbReference>
<evidence type="ECO:0000256" key="5">
    <source>
        <dbReference type="ARBA" id="ARBA00022598"/>
    </source>
</evidence>
<dbReference type="InterPro" id="IPR045864">
    <property type="entry name" value="aa-tRNA-synth_II/BPL/LPL"/>
</dbReference>
<feature type="binding site" evidence="12">
    <location>
        <position position="331"/>
    </location>
    <ligand>
        <name>Mg(2+)</name>
        <dbReference type="ChEBI" id="CHEBI:18420"/>
        <note>shared with alpha subunit</note>
    </ligand>
</feature>
<protein>
    <recommendedName>
        <fullName evidence="12">Phenylalanine--tRNA ligase beta subunit</fullName>
        <ecNumber evidence="12">6.1.1.20</ecNumber>
    </recommendedName>
    <alternativeName>
        <fullName evidence="12">Phenylalanyl-tRNA synthetase beta subunit</fullName>
        <shortName evidence="12">PheRS</shortName>
    </alternativeName>
</protein>
<dbReference type="InterPro" id="IPR022918">
    <property type="entry name" value="Phe_tRNA_ligase_beta2_arc"/>
</dbReference>
<dbReference type="PANTHER" id="PTHR10947">
    <property type="entry name" value="PHENYLALANYL-TRNA SYNTHETASE BETA CHAIN AND LEUCINE-RICH REPEAT-CONTAINING PROTEIN 47"/>
    <property type="match status" value="1"/>
</dbReference>
<dbReference type="Pfam" id="PF03483">
    <property type="entry name" value="B3_4"/>
    <property type="match status" value="1"/>
</dbReference>
<dbReference type="Gene3D" id="3.30.930.10">
    <property type="entry name" value="Bira Bifunctional Protein, Domain 2"/>
    <property type="match status" value="1"/>
</dbReference>
<accession>A0A031LK49</accession>
<sequence length="541" mass="61053">MVTIVVKESKILEKVKLTEKELEEVLFNLKSETEKIGEDELSIEINADRLDMLSSDGISRAVKGFLGVELGEPNYQVIDTDYKLVVEKVSQRPYALAAVVYDVNLDDDFIKELIQFQEKLHDTIGRKRKKVAIGIHDLGKIREKEIHYRLASLNESFVPLNQRVLMEISDVLTHTDQGKLYANISLFNGTVPAIAEASGDILSLPPIINSDRTKIDNNTSKLFIDVTGTNFDAVAETLDIIVSNLAEGGSKIGRVNVVSDYSNFSPIMRHNRLEFNSMDINRRLGFSLTSEDIVHYLRKSRMEAEAIVDKVAVIVPQYRVDIMTYTDVAEDVGMMYGYQKISLKKPGLSEMGKLNPMTKLERNFRELVIGAGFQEIFSLVLIRGSLLQGNYVSIVNSISEEYNAVRNSLIWTSLKFLEKNQFARFPIKIFEVGEVVVRDESTDTGYRNENRSSLAIMDSKVKYEDLQSVLHQVIKGLTGKYPIYSPITMEFLIGGRASRLLLNNQCLGIIGEVHPNTLVKYGIKYPVVIAEIYLEKITEVM</sequence>
<evidence type="ECO:0000256" key="7">
    <source>
        <dbReference type="ARBA" id="ARBA00022741"/>
    </source>
</evidence>